<dbReference type="KEGG" id="eio:H9L01_02845"/>
<accession>A0A7G9S0E6</accession>
<dbReference type="AlphaFoldDB" id="A0A7G9S0E6"/>
<dbReference type="Pfam" id="PF13177">
    <property type="entry name" value="DNA_pol3_delta2"/>
    <property type="match status" value="1"/>
</dbReference>
<reference evidence="1 2" key="1">
    <citation type="submission" date="2020-08" db="EMBL/GenBank/DDBJ databases">
        <title>Genome sequence of Erysipelothrix inopinata DSM 15511T.</title>
        <authorList>
            <person name="Hyun D.-W."/>
            <person name="Bae J.-W."/>
        </authorList>
    </citation>
    <scope>NUCLEOTIDE SEQUENCE [LARGE SCALE GENOMIC DNA]</scope>
    <source>
        <strain evidence="1 2">DSM 15511</strain>
    </source>
</reference>
<dbReference type="InterPro" id="IPR027417">
    <property type="entry name" value="P-loop_NTPase"/>
</dbReference>
<dbReference type="RefSeq" id="WP_187534523.1">
    <property type="nucleotide sequence ID" value="NZ_CP060715.1"/>
</dbReference>
<dbReference type="Gene3D" id="3.40.50.300">
    <property type="entry name" value="P-loop containing nucleotide triphosphate hydrolases"/>
    <property type="match status" value="1"/>
</dbReference>
<gene>
    <name evidence="1" type="ORF">H9L01_02845</name>
</gene>
<dbReference type="InterPro" id="IPR050238">
    <property type="entry name" value="DNA_Rep/Repair_Clamp_Loader"/>
</dbReference>
<protein>
    <submittedName>
        <fullName evidence="1">DNA polymerase III subunit delta</fullName>
    </submittedName>
</protein>
<dbReference type="PANTHER" id="PTHR11669:SF8">
    <property type="entry name" value="DNA POLYMERASE III SUBUNIT DELTA"/>
    <property type="match status" value="1"/>
</dbReference>
<dbReference type="PANTHER" id="PTHR11669">
    <property type="entry name" value="REPLICATION FACTOR C / DNA POLYMERASE III GAMMA-TAU SUBUNIT"/>
    <property type="match status" value="1"/>
</dbReference>
<keyword evidence="2" id="KW-1185">Reference proteome</keyword>
<proteinExistence type="predicted"/>
<dbReference type="SUPFAM" id="SSF52540">
    <property type="entry name" value="P-loop containing nucleoside triphosphate hydrolases"/>
    <property type="match status" value="1"/>
</dbReference>
<evidence type="ECO:0000313" key="2">
    <source>
        <dbReference type="Proteomes" id="UP000515928"/>
    </source>
</evidence>
<dbReference type="EMBL" id="CP060715">
    <property type="protein sequence ID" value="QNN61321.1"/>
    <property type="molecule type" value="Genomic_DNA"/>
</dbReference>
<evidence type="ECO:0000313" key="1">
    <source>
        <dbReference type="EMBL" id="QNN61321.1"/>
    </source>
</evidence>
<organism evidence="1 2">
    <name type="scientific">Erysipelothrix inopinata</name>
    <dbReference type="NCBI Taxonomy" id="225084"/>
    <lineage>
        <taxon>Bacteria</taxon>
        <taxon>Bacillati</taxon>
        <taxon>Bacillota</taxon>
        <taxon>Erysipelotrichia</taxon>
        <taxon>Erysipelotrichales</taxon>
        <taxon>Erysipelotrichaceae</taxon>
        <taxon>Erysipelothrix</taxon>
    </lineage>
</organism>
<sequence length="312" mass="35357">MNFKTSQPQALSFFLKQIEKNKVSHAYLVTGKTDTLSFAKYMAMSLLCPHEDKGPCEHCTTCERVVNNQHSDVRILENTEGSIKKEDILSLKEYFSQTSFEIEGKKVYILEDVETASTAAMNSILKFLEEPESDIVAILTTAYPGRVLETIQSRCLTISLQETGRESLYQAAIDQDCDPLTSVILSEICSSEAELNVLVEDKSFNPLMNLCVDFANDVNKGSVQPALVAMQSRAIKEKIVTKETLPTFMDILIAIYHHREHESMLKLKQNVSDEDALNYVQIFVDIKDRIRPGVNTNLVIDQLCYEITRYHR</sequence>
<dbReference type="GO" id="GO:0006261">
    <property type="term" value="P:DNA-templated DNA replication"/>
    <property type="evidence" value="ECO:0007669"/>
    <property type="project" value="TreeGrafter"/>
</dbReference>
<name>A0A7G9S0E6_9FIRM</name>
<dbReference type="Proteomes" id="UP000515928">
    <property type="component" value="Chromosome"/>
</dbReference>